<dbReference type="Proteomes" id="UP000254425">
    <property type="component" value="Chromosome"/>
</dbReference>
<name>A0A345XYR4_9ACTN</name>
<dbReference type="RefSeq" id="WP_208883939.1">
    <property type="nucleotide sequence ID" value="NZ_CP031320.1"/>
</dbReference>
<dbReference type="SUPFAM" id="SSF48498">
    <property type="entry name" value="Tetracyclin repressor-like, C-terminal domain"/>
    <property type="match status" value="1"/>
</dbReference>
<dbReference type="PANTHER" id="PTHR47506">
    <property type="entry name" value="TRANSCRIPTIONAL REGULATORY PROTEIN"/>
    <property type="match status" value="1"/>
</dbReference>
<feature type="DNA-binding region" description="H-T-H motif" evidence="4">
    <location>
        <begin position="38"/>
        <end position="57"/>
    </location>
</feature>
<sequence>MSRLSGQGKGPGPADGSRVRLIRAASRLMARQGYEATVVKDIAREGAAPMGSFYYHFPGGKEQLGAAALRQGGAEVGELFAQAMAPHGQPAEAAAACATVLADRLAAASWRDGCPVATTALETIGRSDALQQAAAEAFDGWQRVIAEHLRRTGLPDRTADELAVSVLAMIEGAEMIARVQASRTPLDAAAAALRTLVGAASPSGD</sequence>
<dbReference type="SUPFAM" id="SSF46689">
    <property type="entry name" value="Homeodomain-like"/>
    <property type="match status" value="1"/>
</dbReference>
<protein>
    <submittedName>
        <fullName evidence="6">TetR/AcrR family transcriptional regulator</fullName>
    </submittedName>
</protein>
<dbReference type="KEGG" id="sarm:DVA86_33730"/>
<evidence type="ECO:0000313" key="6">
    <source>
        <dbReference type="EMBL" id="AXK36780.1"/>
    </source>
</evidence>
<dbReference type="PROSITE" id="PS50977">
    <property type="entry name" value="HTH_TETR_2"/>
    <property type="match status" value="1"/>
</dbReference>
<dbReference type="InterPro" id="IPR001647">
    <property type="entry name" value="HTH_TetR"/>
</dbReference>
<gene>
    <name evidence="6" type="ORF">DVA86_33730</name>
</gene>
<evidence type="ECO:0000256" key="2">
    <source>
        <dbReference type="ARBA" id="ARBA00023125"/>
    </source>
</evidence>
<proteinExistence type="predicted"/>
<evidence type="ECO:0000256" key="1">
    <source>
        <dbReference type="ARBA" id="ARBA00023015"/>
    </source>
</evidence>
<dbReference type="PANTHER" id="PTHR47506:SF3">
    <property type="entry name" value="HTH-TYPE TRANSCRIPTIONAL REGULATOR LMRA"/>
    <property type="match status" value="1"/>
</dbReference>
<keyword evidence="1" id="KW-0805">Transcription regulation</keyword>
<dbReference type="EMBL" id="CP031320">
    <property type="protein sequence ID" value="AXK36780.1"/>
    <property type="molecule type" value="Genomic_DNA"/>
</dbReference>
<keyword evidence="3" id="KW-0804">Transcription</keyword>
<evidence type="ECO:0000256" key="4">
    <source>
        <dbReference type="PROSITE-ProRule" id="PRU00335"/>
    </source>
</evidence>
<dbReference type="InterPro" id="IPR036271">
    <property type="entry name" value="Tet_transcr_reg_TetR-rel_C_sf"/>
</dbReference>
<accession>A0A345XYR4</accession>
<dbReference type="InterPro" id="IPR009057">
    <property type="entry name" value="Homeodomain-like_sf"/>
</dbReference>
<dbReference type="GO" id="GO:0003677">
    <property type="term" value="F:DNA binding"/>
    <property type="evidence" value="ECO:0007669"/>
    <property type="project" value="UniProtKB-UniRule"/>
</dbReference>
<dbReference type="AlphaFoldDB" id="A0A345XYR4"/>
<feature type="domain" description="HTH tetR-type" evidence="5">
    <location>
        <begin position="15"/>
        <end position="75"/>
    </location>
</feature>
<dbReference type="Pfam" id="PF00440">
    <property type="entry name" value="TetR_N"/>
    <property type="match status" value="1"/>
</dbReference>
<organism evidence="6 7">
    <name type="scientific">Streptomyces armeniacus</name>
    <dbReference type="NCBI Taxonomy" id="83291"/>
    <lineage>
        <taxon>Bacteria</taxon>
        <taxon>Bacillati</taxon>
        <taxon>Actinomycetota</taxon>
        <taxon>Actinomycetes</taxon>
        <taxon>Kitasatosporales</taxon>
        <taxon>Streptomycetaceae</taxon>
        <taxon>Streptomyces</taxon>
    </lineage>
</organism>
<evidence type="ECO:0000313" key="7">
    <source>
        <dbReference type="Proteomes" id="UP000254425"/>
    </source>
</evidence>
<dbReference type="Gene3D" id="1.10.357.10">
    <property type="entry name" value="Tetracycline Repressor, domain 2"/>
    <property type="match status" value="1"/>
</dbReference>
<evidence type="ECO:0000259" key="5">
    <source>
        <dbReference type="PROSITE" id="PS50977"/>
    </source>
</evidence>
<reference evidence="6 7" key="1">
    <citation type="submission" date="2018-07" db="EMBL/GenBank/DDBJ databases">
        <title>Draft genome of the type strain Streptomyces armeniacus ATCC 15676.</title>
        <authorList>
            <person name="Labana P."/>
            <person name="Gosse J.T."/>
            <person name="Boddy C.N."/>
        </authorList>
    </citation>
    <scope>NUCLEOTIDE SEQUENCE [LARGE SCALE GENOMIC DNA]</scope>
    <source>
        <strain evidence="6 7">ATCC 15676</strain>
    </source>
</reference>
<dbReference type="Pfam" id="PF21993">
    <property type="entry name" value="TetR_C_13_2"/>
    <property type="match status" value="1"/>
</dbReference>
<keyword evidence="2 4" id="KW-0238">DNA-binding</keyword>
<evidence type="ECO:0000256" key="3">
    <source>
        <dbReference type="ARBA" id="ARBA00023163"/>
    </source>
</evidence>
<dbReference type="InterPro" id="IPR054156">
    <property type="entry name" value="YxaF_TetR_C"/>
</dbReference>
<keyword evidence="7" id="KW-1185">Reference proteome</keyword>